<feature type="region of interest" description="Disordered" evidence="1">
    <location>
        <begin position="63"/>
        <end position="97"/>
    </location>
</feature>
<dbReference type="RefSeq" id="WP_306851056.1">
    <property type="nucleotide sequence ID" value="NZ_JAUSSK010000004.1"/>
</dbReference>
<evidence type="ECO:0008006" key="4">
    <source>
        <dbReference type="Google" id="ProtNLM"/>
    </source>
</evidence>
<evidence type="ECO:0000313" key="2">
    <source>
        <dbReference type="EMBL" id="MDQ0010956.1"/>
    </source>
</evidence>
<proteinExistence type="predicted"/>
<feature type="region of interest" description="Disordered" evidence="1">
    <location>
        <begin position="349"/>
        <end position="378"/>
    </location>
</feature>
<protein>
    <recommendedName>
        <fullName evidence="4">J domain-containing protein</fullName>
    </recommendedName>
</protein>
<gene>
    <name evidence="2" type="ORF">J2T07_003162</name>
</gene>
<evidence type="ECO:0000313" key="3">
    <source>
        <dbReference type="Proteomes" id="UP001237737"/>
    </source>
</evidence>
<dbReference type="Proteomes" id="UP001237737">
    <property type="component" value="Unassembled WGS sequence"/>
</dbReference>
<evidence type="ECO:0000256" key="1">
    <source>
        <dbReference type="SAM" id="MobiDB-lite"/>
    </source>
</evidence>
<feature type="compositionally biased region" description="Low complexity" evidence="1">
    <location>
        <begin position="66"/>
        <end position="84"/>
    </location>
</feature>
<comment type="caution">
    <text evidence="2">The sequence shown here is derived from an EMBL/GenBank/DDBJ whole genome shotgun (WGS) entry which is preliminary data.</text>
</comment>
<organism evidence="2 3">
    <name type="scientific">Luteibacter jiangsuensis</name>
    <dbReference type="NCBI Taxonomy" id="637577"/>
    <lineage>
        <taxon>Bacteria</taxon>
        <taxon>Pseudomonadati</taxon>
        <taxon>Pseudomonadota</taxon>
        <taxon>Gammaproteobacteria</taxon>
        <taxon>Lysobacterales</taxon>
        <taxon>Rhodanobacteraceae</taxon>
        <taxon>Luteibacter</taxon>
    </lineage>
</organism>
<accession>A0ABT9T2U5</accession>
<sequence length="378" mass="41790">MTPPWHLDVLGLPAHADEIAVRRAYAAAVRKIDPAIDPDAFQHLRRAYEAARTWCEQMDTTAATNGEAPAGGPAVAASGAMAGAVDKEDKPSPEESPVLPVDYTVTLAWRFAADVGARRAEGIPRMLDDILAELRTQYIDAPGQFEEHLIDLVGLQRIAHRAEVFAAAETRFHWDEVGHLAALGQRGRWIEGVLSQREAWLSLAVDRQRAWLELFARAEARFDSALVRHWPEIAKLNERFPAWLSLHLSSETLQAWRMEFDARSSAVPKRSYRRMGWCAAVLLAAIGVVGLARIAVNDLLHSPSLPLASFLGASPSGDTPHRCMELYKELDKPDAFAGKQPDEVDALKTRARRCQQAGRWHAQTSSSPSLPDTDVMPH</sequence>
<name>A0ABT9T2U5_9GAMM</name>
<dbReference type="EMBL" id="JAUSSK010000004">
    <property type="protein sequence ID" value="MDQ0010956.1"/>
    <property type="molecule type" value="Genomic_DNA"/>
</dbReference>
<reference evidence="2 3" key="1">
    <citation type="submission" date="2023-07" db="EMBL/GenBank/DDBJ databases">
        <title>Sorghum-associated microbial communities from plants grown in Nebraska, USA.</title>
        <authorList>
            <person name="Schachtman D."/>
        </authorList>
    </citation>
    <scope>NUCLEOTIDE SEQUENCE [LARGE SCALE GENOMIC DNA]</scope>
    <source>
        <strain evidence="2 3">CC60</strain>
    </source>
</reference>
<keyword evidence="3" id="KW-1185">Reference proteome</keyword>